<dbReference type="PROSITE" id="PS51318">
    <property type="entry name" value="TAT"/>
    <property type="match status" value="1"/>
</dbReference>
<dbReference type="Gene3D" id="3.40.190.10">
    <property type="entry name" value="Periplasmic binding protein-like II"/>
    <property type="match status" value="1"/>
</dbReference>
<name>V4GNU3_9EURY</name>
<gene>
    <name evidence="2" type="ORF">K933_16127</name>
</gene>
<evidence type="ECO:0000256" key="1">
    <source>
        <dbReference type="SAM" id="MobiDB-lite"/>
    </source>
</evidence>
<evidence type="ECO:0000313" key="3">
    <source>
        <dbReference type="Proteomes" id="UP000017840"/>
    </source>
</evidence>
<protein>
    <submittedName>
        <fullName evidence="2">Family 1 extracellular solute-binding protein</fullName>
    </submittedName>
</protein>
<dbReference type="STRING" id="1324957.K933_16127"/>
<feature type="compositionally biased region" description="Gly residues" evidence="1">
    <location>
        <begin position="54"/>
        <end position="75"/>
    </location>
</feature>
<sequence length="510" mass="55607">MADKRRQSTRRDDGDREADDTGAISRRPFLKATSAGLLGGALAGCSGNGDGDGDGGGGGGGGGDGGDGGGGGGGSETTAQATVEADLSGVEFDFWERQYYDESPAAQEALETIIGNFEEQTGATVNVNFQGDEQPLIDAFNQGTYPQAMTEFAQSMGNWMQTGQIRPFAEYQDEFDYDVMNSIGALNEAVDFTFRGWDEGNTVFPITANVFAPFVGRMDLYEEAGLDPDSDFPPENFEELVEHATALQEDSSAQIGYQPVHDTVDNQDVYFNQWMAADGGAEGYFFNEDWSDLNVDSDLWHTWLQRDIDLFREHGFGTPDTPTMNDEEITPLMINGRVALSNQAPMNLPGFVERGGDMYRENFRWAPSFGLGTGVNGRALIPGGVLMLPPDGADEATWEEKQQGAIELLKYFNDPILQVQTMPSLGFMPANQNLWEEIPNEMNGFAETIKSTAENAKYGYPAHPDFGPIGYDIFGAKKQQASQGELSVDEVLEQTYDEGMELVNDSQWAA</sequence>
<dbReference type="RefSeq" id="WP_023395794.1">
    <property type="nucleotide sequence ID" value="NZ_ASGZ01000064.1"/>
</dbReference>
<dbReference type="Proteomes" id="UP000017840">
    <property type="component" value="Unassembled WGS sequence"/>
</dbReference>
<accession>V4GNU3</accession>
<dbReference type="OrthoDB" id="165878at2157"/>
<dbReference type="AlphaFoldDB" id="V4GNU3"/>
<feature type="compositionally biased region" description="Basic and acidic residues" evidence="1">
    <location>
        <begin position="1"/>
        <end position="14"/>
    </location>
</feature>
<keyword evidence="3" id="KW-1185">Reference proteome</keyword>
<proteinExistence type="predicted"/>
<dbReference type="SUPFAM" id="SSF53850">
    <property type="entry name" value="Periplasmic binding protein-like II"/>
    <property type="match status" value="1"/>
</dbReference>
<comment type="caution">
    <text evidence="2">The sequence shown here is derived from an EMBL/GenBank/DDBJ whole genome shotgun (WGS) entry which is preliminary data.</text>
</comment>
<evidence type="ECO:0000313" key="2">
    <source>
        <dbReference type="EMBL" id="ESP87061.1"/>
    </source>
</evidence>
<feature type="region of interest" description="Disordered" evidence="1">
    <location>
        <begin position="54"/>
        <end position="78"/>
    </location>
</feature>
<reference evidence="2 3" key="1">
    <citation type="journal article" date="2013" name="Genome Announc.">
        <title>Draft Genome Sequence of 'Candidatus Halobonum tyrrellensis' Strain G22, Isolated from the Hypersaline Waters of Lake Tyrrell, Australia.</title>
        <authorList>
            <person name="Ugalde J.A."/>
            <person name="Narasingarao P."/>
            <person name="Kuo S."/>
            <person name="Podell S."/>
            <person name="Allen E.E."/>
        </authorList>
    </citation>
    <scope>NUCLEOTIDE SEQUENCE [LARGE SCALE GENOMIC DNA]</scope>
    <source>
        <strain evidence="2 3">G22</strain>
    </source>
</reference>
<dbReference type="InterPro" id="IPR006311">
    <property type="entry name" value="TAT_signal"/>
</dbReference>
<dbReference type="InterPro" id="IPR050490">
    <property type="entry name" value="Bact_solute-bd_prot1"/>
</dbReference>
<feature type="region of interest" description="Disordered" evidence="1">
    <location>
        <begin position="1"/>
        <end position="30"/>
    </location>
</feature>
<dbReference type="PANTHER" id="PTHR43649">
    <property type="entry name" value="ARABINOSE-BINDING PROTEIN-RELATED"/>
    <property type="match status" value="1"/>
</dbReference>
<dbReference type="EMBL" id="ASGZ01000064">
    <property type="protein sequence ID" value="ESP87061.1"/>
    <property type="molecule type" value="Genomic_DNA"/>
</dbReference>
<organism evidence="2 3">
    <name type="scientific">Candidatus Halobonum tyrrellensis G22</name>
    <dbReference type="NCBI Taxonomy" id="1324957"/>
    <lineage>
        <taxon>Archaea</taxon>
        <taxon>Methanobacteriati</taxon>
        <taxon>Methanobacteriota</taxon>
        <taxon>Stenosarchaea group</taxon>
        <taxon>Halobacteria</taxon>
        <taxon>Halobacteriales</taxon>
        <taxon>Haloferacaceae</taxon>
        <taxon>Candidatus Halobonum</taxon>
    </lineage>
</organism>
<dbReference type="eggNOG" id="arCOG00151">
    <property type="taxonomic scope" value="Archaea"/>
</dbReference>